<evidence type="ECO:0000256" key="1">
    <source>
        <dbReference type="SAM" id="Phobius"/>
    </source>
</evidence>
<dbReference type="AlphaFoldDB" id="A0A2M6P236"/>
<keyword evidence="1" id="KW-1133">Transmembrane helix</keyword>
<keyword evidence="1" id="KW-0812">Transmembrane</keyword>
<protein>
    <submittedName>
        <fullName evidence="2">Uncharacterized protein</fullName>
    </submittedName>
</protein>
<organism evidence="2 3">
    <name type="scientific">Candidatus Magasanikbacteria bacterium CG10_big_fil_rev_8_21_14_0_10_38_6</name>
    <dbReference type="NCBI Taxonomy" id="1974647"/>
    <lineage>
        <taxon>Bacteria</taxon>
        <taxon>Candidatus Magasanikiibacteriota</taxon>
    </lineage>
</organism>
<name>A0A2M6P236_9BACT</name>
<dbReference type="Proteomes" id="UP000228528">
    <property type="component" value="Unassembled WGS sequence"/>
</dbReference>
<sequence length="146" mass="17186">MNFITIFSTVISGVLVYIIGQILNRFFIEKIIKQRETFGKISDALIMYENLYTDPIDSNTQISRKEERHEAQQIFRNLACELLSRSYQIPVYRVISGIKIIPKKKNIMDAHHNLIGLSNSVFTRDSWIEHNLRRKREIEESLNLMN</sequence>
<evidence type="ECO:0000313" key="3">
    <source>
        <dbReference type="Proteomes" id="UP000228528"/>
    </source>
</evidence>
<keyword evidence="1" id="KW-0472">Membrane</keyword>
<reference evidence="3" key="1">
    <citation type="submission" date="2017-09" db="EMBL/GenBank/DDBJ databases">
        <title>Depth-based differentiation of microbial function through sediment-hosted aquifers and enrichment of novel symbionts in the deep terrestrial subsurface.</title>
        <authorList>
            <person name="Probst A.J."/>
            <person name="Ladd B."/>
            <person name="Jarett J.K."/>
            <person name="Geller-Mcgrath D.E."/>
            <person name="Sieber C.M.K."/>
            <person name="Emerson J.B."/>
            <person name="Anantharaman K."/>
            <person name="Thomas B.C."/>
            <person name="Malmstrom R."/>
            <person name="Stieglmeier M."/>
            <person name="Klingl A."/>
            <person name="Woyke T."/>
            <person name="Ryan C.M."/>
            <person name="Banfield J.F."/>
        </authorList>
    </citation>
    <scope>NUCLEOTIDE SEQUENCE [LARGE SCALE GENOMIC DNA]</scope>
</reference>
<comment type="caution">
    <text evidence="2">The sequence shown here is derived from an EMBL/GenBank/DDBJ whole genome shotgun (WGS) entry which is preliminary data.</text>
</comment>
<proteinExistence type="predicted"/>
<feature type="transmembrane region" description="Helical" evidence="1">
    <location>
        <begin position="6"/>
        <end position="28"/>
    </location>
</feature>
<accession>A0A2M6P236</accession>
<gene>
    <name evidence="2" type="ORF">COU30_00735</name>
</gene>
<dbReference type="EMBL" id="PFBW01000032">
    <property type="protein sequence ID" value="PIR77757.1"/>
    <property type="molecule type" value="Genomic_DNA"/>
</dbReference>
<evidence type="ECO:0000313" key="2">
    <source>
        <dbReference type="EMBL" id="PIR77757.1"/>
    </source>
</evidence>